<dbReference type="InterPro" id="IPR010982">
    <property type="entry name" value="Lambda_DNA-bd_dom_sf"/>
</dbReference>
<dbReference type="Proteomes" id="UP001596972">
    <property type="component" value="Unassembled WGS sequence"/>
</dbReference>
<dbReference type="PROSITE" id="PS50943">
    <property type="entry name" value="HTH_CROC1"/>
    <property type="match status" value="1"/>
</dbReference>
<comment type="caution">
    <text evidence="3">The sequence shown here is derived from an EMBL/GenBank/DDBJ whole genome shotgun (WGS) entry which is preliminary data.</text>
</comment>
<evidence type="ECO:0000256" key="1">
    <source>
        <dbReference type="SAM" id="MobiDB-lite"/>
    </source>
</evidence>
<accession>A0ABW3ET33</accession>
<sequence>MSEKPHERLKAAIEARRTELGLSLRQVAEGAGITTETLRAIRNGQNPSALTKSGLEQTLKWKSGSVDRVREGGAPEPAEASGRRRRPRLRRRSVMDEAEEVMAENERMAEEIVNSWRHLDAEAQAMVADLIDMLKRKAEEQSRNDRGER</sequence>
<dbReference type="EMBL" id="JBHTJA010000034">
    <property type="protein sequence ID" value="MFD0902392.1"/>
    <property type="molecule type" value="Genomic_DNA"/>
</dbReference>
<name>A0ABW3ET33_9ACTN</name>
<evidence type="ECO:0000313" key="3">
    <source>
        <dbReference type="EMBL" id="MFD0902392.1"/>
    </source>
</evidence>
<keyword evidence="4" id="KW-1185">Reference proteome</keyword>
<dbReference type="InterPro" id="IPR001387">
    <property type="entry name" value="Cro/C1-type_HTH"/>
</dbReference>
<evidence type="ECO:0000259" key="2">
    <source>
        <dbReference type="PROSITE" id="PS50943"/>
    </source>
</evidence>
<gene>
    <name evidence="3" type="ORF">ACFQ11_18480</name>
</gene>
<protein>
    <submittedName>
        <fullName evidence="3">Helix-turn-helix domain-containing protein</fullName>
    </submittedName>
</protein>
<dbReference type="CDD" id="cd00093">
    <property type="entry name" value="HTH_XRE"/>
    <property type="match status" value="1"/>
</dbReference>
<feature type="region of interest" description="Disordered" evidence="1">
    <location>
        <begin position="65"/>
        <end position="91"/>
    </location>
</feature>
<evidence type="ECO:0000313" key="4">
    <source>
        <dbReference type="Proteomes" id="UP001596972"/>
    </source>
</evidence>
<feature type="domain" description="HTH cro/C1-type" evidence="2">
    <location>
        <begin position="13"/>
        <end position="51"/>
    </location>
</feature>
<proteinExistence type="predicted"/>
<dbReference type="Pfam" id="PF01381">
    <property type="entry name" value="HTH_3"/>
    <property type="match status" value="1"/>
</dbReference>
<dbReference type="RefSeq" id="WP_378300122.1">
    <property type="nucleotide sequence ID" value="NZ_JBHTJA010000034.1"/>
</dbReference>
<dbReference type="Gene3D" id="1.10.260.40">
    <property type="entry name" value="lambda repressor-like DNA-binding domains"/>
    <property type="match status" value="1"/>
</dbReference>
<reference evidence="4" key="1">
    <citation type="journal article" date="2019" name="Int. J. Syst. Evol. Microbiol.">
        <title>The Global Catalogue of Microorganisms (GCM) 10K type strain sequencing project: providing services to taxonomists for standard genome sequencing and annotation.</title>
        <authorList>
            <consortium name="The Broad Institute Genomics Platform"/>
            <consortium name="The Broad Institute Genome Sequencing Center for Infectious Disease"/>
            <person name="Wu L."/>
            <person name="Ma J."/>
        </authorList>
    </citation>
    <scope>NUCLEOTIDE SEQUENCE [LARGE SCALE GENOMIC DNA]</scope>
    <source>
        <strain evidence="4">JCM 31202</strain>
    </source>
</reference>
<organism evidence="3 4">
    <name type="scientific">Actinomadura sediminis</name>
    <dbReference type="NCBI Taxonomy" id="1038904"/>
    <lineage>
        <taxon>Bacteria</taxon>
        <taxon>Bacillati</taxon>
        <taxon>Actinomycetota</taxon>
        <taxon>Actinomycetes</taxon>
        <taxon>Streptosporangiales</taxon>
        <taxon>Thermomonosporaceae</taxon>
        <taxon>Actinomadura</taxon>
    </lineage>
</organism>
<dbReference type="SUPFAM" id="SSF47413">
    <property type="entry name" value="lambda repressor-like DNA-binding domains"/>
    <property type="match status" value="1"/>
</dbReference>